<dbReference type="GO" id="GO:0043171">
    <property type="term" value="P:peptide catabolic process"/>
    <property type="evidence" value="ECO:0007669"/>
    <property type="project" value="TreeGrafter"/>
</dbReference>
<dbReference type="Gene3D" id="3.30.830.10">
    <property type="entry name" value="Metalloenzyme, LuxS/M16 peptidase-like"/>
    <property type="match status" value="1"/>
</dbReference>
<evidence type="ECO:0000259" key="2">
    <source>
        <dbReference type="Pfam" id="PF05193"/>
    </source>
</evidence>
<dbReference type="InterPro" id="IPR007863">
    <property type="entry name" value="Peptidase_M16_C"/>
</dbReference>
<dbReference type="SUPFAM" id="SSF63411">
    <property type="entry name" value="LuxS/MPP-like metallohydrolase"/>
    <property type="match status" value="1"/>
</dbReference>
<dbReference type="PANTHER" id="PTHR43690:SF18">
    <property type="entry name" value="INSULIN-DEGRADING ENZYME-RELATED"/>
    <property type="match status" value="1"/>
</dbReference>
<reference evidence="3" key="1">
    <citation type="submission" date="2023-06" db="EMBL/GenBank/DDBJ databases">
        <title>Genomic analysis of the entomopathogenic nematode Steinernema hermaphroditum.</title>
        <authorList>
            <person name="Schwarz E.M."/>
            <person name="Heppert J.K."/>
            <person name="Baniya A."/>
            <person name="Schwartz H.T."/>
            <person name="Tan C.-H."/>
            <person name="Antoshechkin I."/>
            <person name="Sternberg P.W."/>
            <person name="Goodrich-Blair H."/>
            <person name="Dillman A.R."/>
        </authorList>
    </citation>
    <scope>NUCLEOTIDE SEQUENCE</scope>
    <source>
        <strain evidence="3">PS9179</strain>
        <tissue evidence="3">Whole animal</tissue>
    </source>
</reference>
<dbReference type="AlphaFoldDB" id="A0AA39HQV4"/>
<name>A0AA39HQV4_9BILA</name>
<dbReference type="InterPro" id="IPR011249">
    <property type="entry name" value="Metalloenz_LuxS/M16"/>
</dbReference>
<accession>A0AA39HQV4</accession>
<dbReference type="GO" id="GO:0046872">
    <property type="term" value="F:metal ion binding"/>
    <property type="evidence" value="ECO:0007669"/>
    <property type="project" value="UniProtKB-KW"/>
</dbReference>
<evidence type="ECO:0000256" key="1">
    <source>
        <dbReference type="ARBA" id="ARBA00022723"/>
    </source>
</evidence>
<dbReference type="PANTHER" id="PTHR43690">
    <property type="entry name" value="NARDILYSIN"/>
    <property type="match status" value="1"/>
</dbReference>
<feature type="domain" description="Peptidase M16 C-terminal" evidence="2">
    <location>
        <begin position="38"/>
        <end position="113"/>
    </location>
</feature>
<dbReference type="GO" id="GO:0005739">
    <property type="term" value="C:mitochondrion"/>
    <property type="evidence" value="ECO:0007669"/>
    <property type="project" value="TreeGrafter"/>
</dbReference>
<gene>
    <name evidence="3" type="ORF">QR680_004427</name>
</gene>
<evidence type="ECO:0000313" key="3">
    <source>
        <dbReference type="EMBL" id="KAK0409243.1"/>
    </source>
</evidence>
<dbReference type="GO" id="GO:0051603">
    <property type="term" value="P:proteolysis involved in protein catabolic process"/>
    <property type="evidence" value="ECO:0007669"/>
    <property type="project" value="TreeGrafter"/>
</dbReference>
<comment type="caution">
    <text evidence="3">The sequence shown here is derived from an EMBL/GenBank/DDBJ whole genome shotgun (WGS) entry which is preliminary data.</text>
</comment>
<sequence>MVQLCRVLSRPGHDFRKFSVGNRQTLLDIPKSKVLRIHEEVVKFFKEHYSSDVMCLCVFGPRSLDELEDLVLILPLLEIPNSNVKPKVFEQHYYGPEETGCRVNVVPVKNERSLAVKFVLQHCVSHSEINRICSFFDQYT</sequence>
<evidence type="ECO:0000313" key="4">
    <source>
        <dbReference type="Proteomes" id="UP001175271"/>
    </source>
</evidence>
<organism evidence="3 4">
    <name type="scientific">Steinernema hermaphroditum</name>
    <dbReference type="NCBI Taxonomy" id="289476"/>
    <lineage>
        <taxon>Eukaryota</taxon>
        <taxon>Metazoa</taxon>
        <taxon>Ecdysozoa</taxon>
        <taxon>Nematoda</taxon>
        <taxon>Chromadorea</taxon>
        <taxon>Rhabditida</taxon>
        <taxon>Tylenchina</taxon>
        <taxon>Panagrolaimomorpha</taxon>
        <taxon>Strongyloidoidea</taxon>
        <taxon>Steinernematidae</taxon>
        <taxon>Steinernema</taxon>
    </lineage>
</organism>
<dbReference type="Proteomes" id="UP001175271">
    <property type="component" value="Unassembled WGS sequence"/>
</dbReference>
<dbReference type="EMBL" id="JAUCMV010000003">
    <property type="protein sequence ID" value="KAK0409243.1"/>
    <property type="molecule type" value="Genomic_DNA"/>
</dbReference>
<dbReference type="InterPro" id="IPR050626">
    <property type="entry name" value="Peptidase_M16"/>
</dbReference>
<dbReference type="Pfam" id="PF05193">
    <property type="entry name" value="Peptidase_M16_C"/>
    <property type="match status" value="1"/>
</dbReference>
<dbReference type="GO" id="GO:0005829">
    <property type="term" value="C:cytosol"/>
    <property type="evidence" value="ECO:0007669"/>
    <property type="project" value="TreeGrafter"/>
</dbReference>
<keyword evidence="4" id="KW-1185">Reference proteome</keyword>
<dbReference type="GO" id="GO:0004222">
    <property type="term" value="F:metalloendopeptidase activity"/>
    <property type="evidence" value="ECO:0007669"/>
    <property type="project" value="TreeGrafter"/>
</dbReference>
<protein>
    <recommendedName>
        <fullName evidence="2">Peptidase M16 C-terminal domain-containing protein</fullName>
    </recommendedName>
</protein>
<keyword evidence="1" id="KW-0479">Metal-binding</keyword>
<proteinExistence type="predicted"/>